<protein>
    <submittedName>
        <fullName evidence="8">Solute carrier family 45 member 4</fullName>
    </submittedName>
</protein>
<gene>
    <name evidence="8" type="ORF">X975_23837</name>
</gene>
<dbReference type="OrthoDB" id="28755at2759"/>
<organism evidence="8 9">
    <name type="scientific">Stegodyphus mimosarum</name>
    <name type="common">African social velvet spider</name>
    <dbReference type="NCBI Taxonomy" id="407821"/>
    <lineage>
        <taxon>Eukaryota</taxon>
        <taxon>Metazoa</taxon>
        <taxon>Ecdysozoa</taxon>
        <taxon>Arthropoda</taxon>
        <taxon>Chelicerata</taxon>
        <taxon>Arachnida</taxon>
        <taxon>Araneae</taxon>
        <taxon>Araneomorphae</taxon>
        <taxon>Entelegynae</taxon>
        <taxon>Eresoidea</taxon>
        <taxon>Eresidae</taxon>
        <taxon>Stegodyphus</taxon>
    </lineage>
</organism>
<feature type="non-terminal residue" evidence="8">
    <location>
        <position position="233"/>
    </location>
</feature>
<evidence type="ECO:0000313" key="8">
    <source>
        <dbReference type="EMBL" id="KFM67678.1"/>
    </source>
</evidence>
<accession>A0A087TRD9</accession>
<dbReference type="Proteomes" id="UP000054359">
    <property type="component" value="Unassembled WGS sequence"/>
</dbReference>
<feature type="signal peptide" evidence="7">
    <location>
        <begin position="1"/>
        <end position="18"/>
    </location>
</feature>
<dbReference type="PANTHER" id="PTHR19432">
    <property type="entry name" value="SUGAR TRANSPORTER"/>
    <property type="match status" value="1"/>
</dbReference>
<evidence type="ECO:0000256" key="2">
    <source>
        <dbReference type="ARBA" id="ARBA00022448"/>
    </source>
</evidence>
<evidence type="ECO:0000256" key="7">
    <source>
        <dbReference type="SAM" id="SignalP"/>
    </source>
</evidence>
<dbReference type="AlphaFoldDB" id="A0A087TRD9"/>
<dbReference type="OMA" id="ENTFWET"/>
<keyword evidence="4 6" id="KW-1133">Transmembrane helix</keyword>
<feature type="transmembrane region" description="Helical" evidence="6">
    <location>
        <begin position="34"/>
        <end position="52"/>
    </location>
</feature>
<dbReference type="EMBL" id="KK116395">
    <property type="protein sequence ID" value="KFM67678.1"/>
    <property type="molecule type" value="Genomic_DNA"/>
</dbReference>
<reference evidence="8 9" key="1">
    <citation type="submission" date="2013-11" db="EMBL/GenBank/DDBJ databases">
        <title>Genome sequencing of Stegodyphus mimosarum.</title>
        <authorList>
            <person name="Bechsgaard J."/>
        </authorList>
    </citation>
    <scope>NUCLEOTIDE SEQUENCE [LARGE SCALE GENOMIC DNA]</scope>
</reference>
<evidence type="ECO:0000313" key="9">
    <source>
        <dbReference type="Proteomes" id="UP000054359"/>
    </source>
</evidence>
<name>A0A087TRD9_STEMI</name>
<keyword evidence="2" id="KW-0813">Transport</keyword>
<evidence type="ECO:0000256" key="4">
    <source>
        <dbReference type="ARBA" id="ARBA00022989"/>
    </source>
</evidence>
<comment type="subcellular location">
    <subcellularLocation>
        <location evidence="1">Membrane</location>
        <topology evidence="1">Multi-pass membrane protein</topology>
    </subcellularLocation>
</comment>
<keyword evidence="9" id="KW-1185">Reference proteome</keyword>
<feature type="chain" id="PRO_5001829953" evidence="7">
    <location>
        <begin position="19"/>
        <end position="233"/>
    </location>
</feature>
<sequence length="233" mass="26484">MIWCLSPLIGFFLNPVLGSLSDTCESRFGRRRPFIFLFSVGILLGLIFVPNGHHIGIALGDISNTQTQQSDVKVSVNVKEMNAIPNSSLVKYRALELNAEKIPLVEHNTTSARNEDTILIQNHKKFKRQIYVLRNNHKHQDFLDLYLSPIKNNTEMFSVEEIPNQRFRRHTFERYANVTNALKSANKSVSHLQPWSITFTVIGTVLLDFCSDACQSPSRTYLLDVSLPEDHAA</sequence>
<evidence type="ECO:0000256" key="3">
    <source>
        <dbReference type="ARBA" id="ARBA00022692"/>
    </source>
</evidence>
<evidence type="ECO:0000256" key="5">
    <source>
        <dbReference type="ARBA" id="ARBA00023136"/>
    </source>
</evidence>
<keyword evidence="7" id="KW-0732">Signal</keyword>
<evidence type="ECO:0000256" key="6">
    <source>
        <dbReference type="SAM" id="Phobius"/>
    </source>
</evidence>
<dbReference type="PANTHER" id="PTHR19432:SF35">
    <property type="entry name" value="SOLUTE CARRIER FAMILY 45 MEMBER 3 ISOFORM X1"/>
    <property type="match status" value="1"/>
</dbReference>
<keyword evidence="3 6" id="KW-0812">Transmembrane</keyword>
<dbReference type="STRING" id="407821.A0A087TRD9"/>
<evidence type="ECO:0000256" key="1">
    <source>
        <dbReference type="ARBA" id="ARBA00004141"/>
    </source>
</evidence>
<dbReference type="GO" id="GO:0016020">
    <property type="term" value="C:membrane"/>
    <property type="evidence" value="ECO:0007669"/>
    <property type="project" value="UniProtKB-SubCell"/>
</dbReference>
<proteinExistence type="predicted"/>
<keyword evidence="5 6" id="KW-0472">Membrane</keyword>
<dbReference type="GO" id="GO:0008506">
    <property type="term" value="F:sucrose:proton symporter activity"/>
    <property type="evidence" value="ECO:0007669"/>
    <property type="project" value="TreeGrafter"/>
</dbReference>